<dbReference type="EMBL" id="JAVYJV010000004">
    <property type="protein sequence ID" value="KAK4371961.1"/>
    <property type="molecule type" value="Genomic_DNA"/>
</dbReference>
<dbReference type="Proteomes" id="UP001291623">
    <property type="component" value="Unassembled WGS sequence"/>
</dbReference>
<gene>
    <name evidence="2" type="ORF">RND71_007345</name>
</gene>
<evidence type="ECO:0000313" key="3">
    <source>
        <dbReference type="Proteomes" id="UP001291623"/>
    </source>
</evidence>
<dbReference type="InterPro" id="IPR050232">
    <property type="entry name" value="FBL13/AtMIF1-like"/>
</dbReference>
<proteinExistence type="predicted"/>
<sequence length="440" mass="50384">MNVVKTAILSKRWPQLWTVIQELDFDQTVFFPNQNFVDFVNRTLLSRGTSRIKRIRIGLYLNASSHKDYHGWILYAAKNNVEELFLDFDSDGCEWLPPQCVFCNSSLKTLRLLSCRIIPAMQISWNLLTKLTLRFSVLWDETIHKIMVGAPELDFFELYSCWGYNYLNFDSPSLRVLIVHECESNEYELGPVMTISAPNVQCLHLSGDFYRKCVLMNVPSLIHATLNFRPLTHSDRHKKNLKWQKENLMEIVRSLKHVENLTLGIWCVEVLARREERRIPSQIATHKCVTLSIPMKENHLLGTVNLLKGSPGLQMLIIDMGSNLNLLKDLPGLPLLLWEEPIGTEDSSNSNGANYLVSQAKHVKCLQRHLKTVKITQFVAQHSVFPFLEFILKNGRVLENLVIIAKRGVDANSPESLLKVAQRLLSLPRASSRAVVTLLN</sequence>
<dbReference type="PANTHER" id="PTHR31900">
    <property type="entry name" value="F-BOX/RNI SUPERFAMILY PROTEIN-RELATED"/>
    <property type="match status" value="1"/>
</dbReference>
<keyword evidence="3" id="KW-1185">Reference proteome</keyword>
<feature type="domain" description="FBD" evidence="1">
    <location>
        <begin position="364"/>
        <end position="439"/>
    </location>
</feature>
<comment type="caution">
    <text evidence="2">The sequence shown here is derived from an EMBL/GenBank/DDBJ whole genome shotgun (WGS) entry which is preliminary data.</text>
</comment>
<protein>
    <recommendedName>
        <fullName evidence="1">FBD domain-containing protein</fullName>
    </recommendedName>
</protein>
<dbReference type="InterPro" id="IPR055411">
    <property type="entry name" value="LRR_FXL15/At3g58940/PEG3-like"/>
</dbReference>
<dbReference type="Pfam" id="PF08387">
    <property type="entry name" value="FBD"/>
    <property type="match status" value="1"/>
</dbReference>
<evidence type="ECO:0000313" key="2">
    <source>
        <dbReference type="EMBL" id="KAK4371961.1"/>
    </source>
</evidence>
<accession>A0AAE1SNK1</accession>
<dbReference type="AlphaFoldDB" id="A0AAE1SNK1"/>
<dbReference type="PANTHER" id="PTHR31900:SF32">
    <property type="entry name" value="F-BOX_RNI_FBD-LIKE DOMAIN PROTEIN"/>
    <property type="match status" value="1"/>
</dbReference>
<dbReference type="SMART" id="SM00579">
    <property type="entry name" value="FBD"/>
    <property type="match status" value="1"/>
</dbReference>
<name>A0AAE1SNK1_9SOLA</name>
<evidence type="ECO:0000259" key="1">
    <source>
        <dbReference type="SMART" id="SM00579"/>
    </source>
</evidence>
<organism evidence="2 3">
    <name type="scientific">Anisodus tanguticus</name>
    <dbReference type="NCBI Taxonomy" id="243964"/>
    <lineage>
        <taxon>Eukaryota</taxon>
        <taxon>Viridiplantae</taxon>
        <taxon>Streptophyta</taxon>
        <taxon>Embryophyta</taxon>
        <taxon>Tracheophyta</taxon>
        <taxon>Spermatophyta</taxon>
        <taxon>Magnoliopsida</taxon>
        <taxon>eudicotyledons</taxon>
        <taxon>Gunneridae</taxon>
        <taxon>Pentapetalae</taxon>
        <taxon>asterids</taxon>
        <taxon>lamiids</taxon>
        <taxon>Solanales</taxon>
        <taxon>Solanaceae</taxon>
        <taxon>Solanoideae</taxon>
        <taxon>Hyoscyameae</taxon>
        <taxon>Anisodus</taxon>
    </lineage>
</organism>
<dbReference type="Pfam" id="PF24758">
    <property type="entry name" value="LRR_At5g56370"/>
    <property type="match status" value="1"/>
</dbReference>
<reference evidence="2" key="1">
    <citation type="submission" date="2023-12" db="EMBL/GenBank/DDBJ databases">
        <title>Genome assembly of Anisodus tanguticus.</title>
        <authorList>
            <person name="Wang Y.-J."/>
        </authorList>
    </citation>
    <scope>NUCLEOTIDE SEQUENCE</scope>
    <source>
        <strain evidence="2">KB-2021</strain>
        <tissue evidence="2">Leaf</tissue>
    </source>
</reference>
<dbReference type="InterPro" id="IPR006566">
    <property type="entry name" value="FBD"/>
</dbReference>